<gene>
    <name evidence="2" type="ORF">JOB18_004911</name>
</gene>
<name>A0AAV6Q6F0_SOLSE</name>
<feature type="region of interest" description="Disordered" evidence="1">
    <location>
        <begin position="1"/>
        <end position="30"/>
    </location>
</feature>
<dbReference type="EMBL" id="JAGKHQ010000018">
    <property type="protein sequence ID" value="KAG7485188.1"/>
    <property type="molecule type" value="Genomic_DNA"/>
</dbReference>
<evidence type="ECO:0000313" key="3">
    <source>
        <dbReference type="Proteomes" id="UP000693946"/>
    </source>
</evidence>
<dbReference type="AlphaFoldDB" id="A0AAV6Q6F0"/>
<sequence length="53" mass="6147">MSTQRHRETKTQQCSRIRAGQQQQQQLGVLSPPHTERICCFTADDRACDEDEQ</sequence>
<reference evidence="2 3" key="1">
    <citation type="journal article" date="2021" name="Sci. Rep.">
        <title>Chromosome anchoring in Senegalese sole (Solea senegalensis) reveals sex-associated markers and genome rearrangements in flatfish.</title>
        <authorList>
            <person name="Guerrero-Cozar I."/>
            <person name="Gomez-Garrido J."/>
            <person name="Berbel C."/>
            <person name="Martinez-Blanch J.F."/>
            <person name="Alioto T."/>
            <person name="Claros M.G."/>
            <person name="Gagnaire P.A."/>
            <person name="Manchado M."/>
        </authorList>
    </citation>
    <scope>NUCLEOTIDE SEQUENCE [LARGE SCALE GENOMIC DNA]</scope>
    <source>
        <strain evidence="2">Sse05_10M</strain>
    </source>
</reference>
<dbReference type="Proteomes" id="UP000693946">
    <property type="component" value="Linkage Group LG6"/>
</dbReference>
<evidence type="ECO:0000313" key="2">
    <source>
        <dbReference type="EMBL" id="KAG7485188.1"/>
    </source>
</evidence>
<accession>A0AAV6Q6F0</accession>
<protein>
    <submittedName>
        <fullName evidence="2">Uncharacterized protein</fullName>
    </submittedName>
</protein>
<proteinExistence type="predicted"/>
<comment type="caution">
    <text evidence="2">The sequence shown here is derived from an EMBL/GenBank/DDBJ whole genome shotgun (WGS) entry which is preliminary data.</text>
</comment>
<feature type="compositionally biased region" description="Basic and acidic residues" evidence="1">
    <location>
        <begin position="1"/>
        <end position="10"/>
    </location>
</feature>
<evidence type="ECO:0000256" key="1">
    <source>
        <dbReference type="SAM" id="MobiDB-lite"/>
    </source>
</evidence>
<keyword evidence="3" id="KW-1185">Reference proteome</keyword>
<organism evidence="2 3">
    <name type="scientific">Solea senegalensis</name>
    <name type="common">Senegalese sole</name>
    <dbReference type="NCBI Taxonomy" id="28829"/>
    <lineage>
        <taxon>Eukaryota</taxon>
        <taxon>Metazoa</taxon>
        <taxon>Chordata</taxon>
        <taxon>Craniata</taxon>
        <taxon>Vertebrata</taxon>
        <taxon>Euteleostomi</taxon>
        <taxon>Actinopterygii</taxon>
        <taxon>Neopterygii</taxon>
        <taxon>Teleostei</taxon>
        <taxon>Neoteleostei</taxon>
        <taxon>Acanthomorphata</taxon>
        <taxon>Carangaria</taxon>
        <taxon>Pleuronectiformes</taxon>
        <taxon>Pleuronectoidei</taxon>
        <taxon>Soleidae</taxon>
        <taxon>Solea</taxon>
    </lineage>
</organism>